<comment type="caution">
    <text evidence="1">The sequence shown here is derived from an EMBL/GenBank/DDBJ whole genome shotgun (WGS) entry which is preliminary data.</text>
</comment>
<sequence>MSCVKAGARRNPTSAWTLRSEEGFDIYTSKRGNPPTISVVKTRRELSGAIHGVISWANTYFFVTMREVKDFLASASNNMDLIHLHFSGFCEMCGYRFVVLLIGCRTLVNFLME</sequence>
<gene>
    <name evidence="1" type="ORF">Syun_011132</name>
</gene>
<name>A0AAP0JWZ5_9MAGN</name>
<dbReference type="AlphaFoldDB" id="A0AAP0JWZ5"/>
<evidence type="ECO:0000313" key="2">
    <source>
        <dbReference type="Proteomes" id="UP001420932"/>
    </source>
</evidence>
<accession>A0AAP0JWZ5</accession>
<dbReference type="Proteomes" id="UP001420932">
    <property type="component" value="Unassembled WGS sequence"/>
</dbReference>
<reference evidence="1 2" key="1">
    <citation type="submission" date="2024-01" db="EMBL/GenBank/DDBJ databases">
        <title>Genome assemblies of Stephania.</title>
        <authorList>
            <person name="Yang L."/>
        </authorList>
    </citation>
    <scope>NUCLEOTIDE SEQUENCE [LARGE SCALE GENOMIC DNA]</scope>
    <source>
        <strain evidence="1">YNDBR</strain>
        <tissue evidence="1">Leaf</tissue>
    </source>
</reference>
<proteinExistence type="predicted"/>
<keyword evidence="2" id="KW-1185">Reference proteome</keyword>
<evidence type="ECO:0000313" key="1">
    <source>
        <dbReference type="EMBL" id="KAK9141732.1"/>
    </source>
</evidence>
<organism evidence="1 2">
    <name type="scientific">Stephania yunnanensis</name>
    <dbReference type="NCBI Taxonomy" id="152371"/>
    <lineage>
        <taxon>Eukaryota</taxon>
        <taxon>Viridiplantae</taxon>
        <taxon>Streptophyta</taxon>
        <taxon>Embryophyta</taxon>
        <taxon>Tracheophyta</taxon>
        <taxon>Spermatophyta</taxon>
        <taxon>Magnoliopsida</taxon>
        <taxon>Ranunculales</taxon>
        <taxon>Menispermaceae</taxon>
        <taxon>Menispermoideae</taxon>
        <taxon>Cissampelideae</taxon>
        <taxon>Stephania</taxon>
    </lineage>
</organism>
<protein>
    <submittedName>
        <fullName evidence="1">Uncharacterized protein</fullName>
    </submittedName>
</protein>
<dbReference type="EMBL" id="JBBNAF010000005">
    <property type="protein sequence ID" value="KAK9141732.1"/>
    <property type="molecule type" value="Genomic_DNA"/>
</dbReference>